<dbReference type="AlphaFoldDB" id="A0A1G9MUV9"/>
<proteinExistence type="predicted"/>
<evidence type="ECO:0000313" key="3">
    <source>
        <dbReference type="Proteomes" id="UP000199063"/>
    </source>
</evidence>
<gene>
    <name evidence="2" type="ORF">SAMN05444921_101292</name>
</gene>
<protein>
    <submittedName>
        <fullName evidence="2">Pretoxin HINT domain-containing protein</fullName>
    </submittedName>
</protein>
<accession>A0A1G9MUV9</accession>
<dbReference type="SMART" id="SM00306">
    <property type="entry name" value="HintN"/>
    <property type="match status" value="1"/>
</dbReference>
<dbReference type="EMBL" id="FNHI01000001">
    <property type="protein sequence ID" value="SDL77697.1"/>
    <property type="molecule type" value="Genomic_DNA"/>
</dbReference>
<keyword evidence="3" id="KW-1185">Reference proteome</keyword>
<feature type="domain" description="Hint" evidence="1">
    <location>
        <begin position="89"/>
        <end position="190"/>
    </location>
</feature>
<sequence>MVAGYAHPNPCEESDAFGLDDLVWELVGGADIEKCVKNPSWGDCAMAVVTITPAGKLKIIKKGADAVEDAAKGTRRGKDVIDCAREAVGDSFPAGAPVLMGDRTPRPIEQIRVGDHVLATNPETGETGSHRVDATIYTPDDRDFTSITVHAADGDGSLTATGHPPFWAENDKKWKNAADLTSQDTLRTPDGGTAQINSVRHWTGSPPPTTSPSTTSTRTMYSLVSRRSLFTIPGRARKSSSTRLTRTSRPAIRRWNF</sequence>
<dbReference type="STRING" id="1196353.SAMN05444921_101292"/>
<organism evidence="2 3">
    <name type="scientific">Streptomyces wuyuanensis</name>
    <dbReference type="NCBI Taxonomy" id="1196353"/>
    <lineage>
        <taxon>Bacteria</taxon>
        <taxon>Bacillati</taxon>
        <taxon>Actinomycetota</taxon>
        <taxon>Actinomycetes</taxon>
        <taxon>Kitasatosporales</taxon>
        <taxon>Streptomycetaceae</taxon>
        <taxon>Streptomyces</taxon>
    </lineage>
</organism>
<dbReference type="SUPFAM" id="SSF51294">
    <property type="entry name" value="Hedgehog/intein (Hint) domain"/>
    <property type="match status" value="1"/>
</dbReference>
<dbReference type="InterPro" id="IPR036844">
    <property type="entry name" value="Hint_dom_sf"/>
</dbReference>
<reference evidence="3" key="1">
    <citation type="submission" date="2016-10" db="EMBL/GenBank/DDBJ databases">
        <authorList>
            <person name="Varghese N."/>
            <person name="Submissions S."/>
        </authorList>
    </citation>
    <scope>NUCLEOTIDE SEQUENCE [LARGE SCALE GENOMIC DNA]</scope>
    <source>
        <strain evidence="3">CGMCC 4.7042</strain>
    </source>
</reference>
<evidence type="ECO:0000313" key="2">
    <source>
        <dbReference type="EMBL" id="SDL77697.1"/>
    </source>
</evidence>
<dbReference type="Gene3D" id="2.170.16.10">
    <property type="entry name" value="Hedgehog/Intein (Hint) domain"/>
    <property type="match status" value="1"/>
</dbReference>
<dbReference type="Pfam" id="PF07591">
    <property type="entry name" value="PT-HINT"/>
    <property type="match status" value="1"/>
</dbReference>
<dbReference type="CDD" id="cd00081">
    <property type="entry name" value="Hint"/>
    <property type="match status" value="1"/>
</dbReference>
<evidence type="ECO:0000259" key="1">
    <source>
        <dbReference type="SMART" id="SM00306"/>
    </source>
</evidence>
<name>A0A1G9MUV9_9ACTN</name>
<dbReference type="InterPro" id="IPR003587">
    <property type="entry name" value="Hint_dom_N"/>
</dbReference>
<dbReference type="Proteomes" id="UP000199063">
    <property type="component" value="Unassembled WGS sequence"/>
</dbReference>